<gene>
    <name evidence="3" type="ORF">H0A61_02022</name>
</gene>
<organism evidence="3 4">
    <name type="scientific">Koleobacter methoxysyntrophicus</name>
    <dbReference type="NCBI Taxonomy" id="2751313"/>
    <lineage>
        <taxon>Bacteria</taxon>
        <taxon>Bacillati</taxon>
        <taxon>Bacillota</taxon>
        <taxon>Clostridia</taxon>
        <taxon>Koleobacterales</taxon>
        <taxon>Koleobacteraceae</taxon>
        <taxon>Koleobacter</taxon>
    </lineage>
</organism>
<name>A0A8A0RML6_9FIRM</name>
<comment type="similarity">
    <text evidence="1">Belongs to the UPF0045 family.</text>
</comment>
<reference evidence="3" key="1">
    <citation type="submission" date="2020-07" db="EMBL/GenBank/DDBJ databases">
        <title>Koleobacter methoxysyntrophicus gen. nov., sp. nov., a novel anaerobic bacterium isolated from deep subsurface oil field and proposal of Koleobacterales ord. nov. in the phylum Firmicutes.</title>
        <authorList>
            <person name="Sakamoto S."/>
            <person name="Tamaki H."/>
        </authorList>
    </citation>
    <scope>NUCLEOTIDE SEQUENCE</scope>
    <source>
        <strain evidence="3">NRmbB1</strain>
    </source>
</reference>
<dbReference type="InterPro" id="IPR029756">
    <property type="entry name" value="MTH1187/YkoF-like"/>
</dbReference>
<keyword evidence="4" id="KW-1185">Reference proteome</keyword>
<feature type="domain" description="Thiamine-binding protein" evidence="2">
    <location>
        <begin position="1"/>
        <end position="85"/>
    </location>
</feature>
<evidence type="ECO:0000259" key="2">
    <source>
        <dbReference type="Pfam" id="PF01910"/>
    </source>
</evidence>
<dbReference type="GO" id="GO:0005829">
    <property type="term" value="C:cytosol"/>
    <property type="evidence" value="ECO:0007669"/>
    <property type="project" value="TreeGrafter"/>
</dbReference>
<accession>A0A8A0RML6</accession>
<dbReference type="KEGG" id="kme:H0A61_02022"/>
<sequence>MLPVVPEEEIYPVVDRVIEHIRKSGVTYIVGPMETTMEGELEELLKIVAEVQDICISAGSKRVISIVKIDYKPGGVSIDEKIAKYGR</sequence>
<dbReference type="PANTHER" id="PTHR33777">
    <property type="entry name" value="UPF0045 PROTEIN ECM15"/>
    <property type="match status" value="1"/>
</dbReference>
<dbReference type="Gene3D" id="3.30.70.930">
    <property type="match status" value="1"/>
</dbReference>
<evidence type="ECO:0000313" key="3">
    <source>
        <dbReference type="EMBL" id="QSQ09645.1"/>
    </source>
</evidence>
<dbReference type="EMBL" id="CP059066">
    <property type="protein sequence ID" value="QSQ09645.1"/>
    <property type="molecule type" value="Genomic_DNA"/>
</dbReference>
<dbReference type="InterPro" id="IPR051614">
    <property type="entry name" value="UPF0045_domain"/>
</dbReference>
<dbReference type="PANTHER" id="PTHR33777:SF1">
    <property type="entry name" value="UPF0045 PROTEIN ECM15"/>
    <property type="match status" value="1"/>
</dbReference>
<dbReference type="Proteomes" id="UP000662904">
    <property type="component" value="Chromosome"/>
</dbReference>
<dbReference type="SUPFAM" id="SSF89957">
    <property type="entry name" value="MTH1187/YkoF-like"/>
    <property type="match status" value="1"/>
</dbReference>
<evidence type="ECO:0000313" key="4">
    <source>
        <dbReference type="Proteomes" id="UP000662904"/>
    </source>
</evidence>
<evidence type="ECO:0000256" key="1">
    <source>
        <dbReference type="ARBA" id="ARBA00010272"/>
    </source>
</evidence>
<dbReference type="InterPro" id="IPR002767">
    <property type="entry name" value="Thiamine_BP"/>
</dbReference>
<protein>
    <recommendedName>
        <fullName evidence="2">Thiamine-binding protein domain-containing protein</fullName>
    </recommendedName>
</protein>
<dbReference type="Pfam" id="PF01910">
    <property type="entry name" value="Thiamine_BP"/>
    <property type="match status" value="1"/>
</dbReference>
<proteinExistence type="inferred from homology"/>
<dbReference type="AlphaFoldDB" id="A0A8A0RML6"/>